<reference evidence="1 2" key="1">
    <citation type="submission" date="2017-12" db="EMBL/GenBank/DDBJ databases">
        <title>High-resolution comparative analysis of great ape genomes.</title>
        <authorList>
            <person name="Pollen A."/>
            <person name="Hastie A."/>
            <person name="Hormozdiari F."/>
            <person name="Dougherty M."/>
            <person name="Liu R."/>
            <person name="Chaisson M."/>
            <person name="Hoppe E."/>
            <person name="Hill C."/>
            <person name="Pang A."/>
            <person name="Hillier L."/>
            <person name="Baker C."/>
            <person name="Armstrong J."/>
            <person name="Shendure J."/>
            <person name="Paten B."/>
            <person name="Wilson R."/>
            <person name="Chao H."/>
            <person name="Schneider V."/>
            <person name="Ventura M."/>
            <person name="Kronenberg Z."/>
            <person name="Murali S."/>
            <person name="Gordon D."/>
            <person name="Cantsilieris S."/>
            <person name="Munson K."/>
            <person name="Nelson B."/>
            <person name="Raja A."/>
            <person name="Underwood J."/>
            <person name="Diekhans M."/>
            <person name="Fiddes I."/>
            <person name="Haussler D."/>
            <person name="Eichler E."/>
        </authorList>
    </citation>
    <scope>NUCLEOTIDE SEQUENCE [LARGE SCALE GENOMIC DNA]</scope>
    <source>
        <strain evidence="1">Yerkes chimp pedigree #C0471</strain>
    </source>
</reference>
<dbReference type="Proteomes" id="UP000236370">
    <property type="component" value="Unassembled WGS sequence"/>
</dbReference>
<name>A0A2J8P2S3_PANTR</name>
<evidence type="ECO:0000313" key="2">
    <source>
        <dbReference type="Proteomes" id="UP000236370"/>
    </source>
</evidence>
<accession>A0A2J8P2S3</accession>
<feature type="non-terminal residue" evidence="1">
    <location>
        <position position="1"/>
    </location>
</feature>
<dbReference type="AlphaFoldDB" id="A0A2J8P2S3"/>
<dbReference type="EMBL" id="NBAG03000220">
    <property type="protein sequence ID" value="PNI78320.1"/>
    <property type="molecule type" value="Genomic_DNA"/>
</dbReference>
<protein>
    <submittedName>
        <fullName evidence="1">WWTR1 isoform 11</fullName>
    </submittedName>
</protein>
<organism evidence="1 2">
    <name type="scientific">Pan troglodytes</name>
    <name type="common">Chimpanzee</name>
    <dbReference type="NCBI Taxonomy" id="9598"/>
    <lineage>
        <taxon>Eukaryota</taxon>
        <taxon>Metazoa</taxon>
        <taxon>Chordata</taxon>
        <taxon>Craniata</taxon>
        <taxon>Vertebrata</taxon>
        <taxon>Euteleostomi</taxon>
        <taxon>Mammalia</taxon>
        <taxon>Eutheria</taxon>
        <taxon>Euarchontoglires</taxon>
        <taxon>Primates</taxon>
        <taxon>Haplorrhini</taxon>
        <taxon>Catarrhini</taxon>
        <taxon>Hominidae</taxon>
        <taxon>Pan</taxon>
    </lineage>
</organism>
<proteinExistence type="predicted"/>
<gene>
    <name evidence="1" type="ORF">CK820_G0006377</name>
</gene>
<comment type="caution">
    <text evidence="1">The sequence shown here is derived from an EMBL/GenBank/DDBJ whole genome shotgun (WGS) entry which is preliminary data.</text>
</comment>
<evidence type="ECO:0000313" key="1">
    <source>
        <dbReference type="EMBL" id="PNI78320.1"/>
    </source>
</evidence>
<sequence length="41" mass="4796">HSRELSWRKGPSMLGKLPSVDSSPWKLRLLPQFRLLSTHPR</sequence>